<proteinExistence type="predicted"/>
<comment type="caution">
    <text evidence="1">The sequence shown here is derived from an EMBL/GenBank/DDBJ whole genome shotgun (WGS) entry which is preliminary data.</text>
</comment>
<gene>
    <name evidence="1" type="ORF">LCGC14_2931830</name>
</gene>
<organism evidence="1">
    <name type="scientific">marine sediment metagenome</name>
    <dbReference type="NCBI Taxonomy" id="412755"/>
    <lineage>
        <taxon>unclassified sequences</taxon>
        <taxon>metagenomes</taxon>
        <taxon>ecological metagenomes</taxon>
    </lineage>
</organism>
<dbReference type="EMBL" id="LAZR01058546">
    <property type="protein sequence ID" value="KKK69657.1"/>
    <property type="molecule type" value="Genomic_DNA"/>
</dbReference>
<evidence type="ECO:0000313" key="1">
    <source>
        <dbReference type="EMBL" id="KKK69657.1"/>
    </source>
</evidence>
<accession>A0A0F8XKM3</accession>
<reference evidence="1" key="1">
    <citation type="journal article" date="2015" name="Nature">
        <title>Complex archaea that bridge the gap between prokaryotes and eukaryotes.</title>
        <authorList>
            <person name="Spang A."/>
            <person name="Saw J.H."/>
            <person name="Jorgensen S.L."/>
            <person name="Zaremba-Niedzwiedzka K."/>
            <person name="Martijn J."/>
            <person name="Lind A.E."/>
            <person name="van Eijk R."/>
            <person name="Schleper C."/>
            <person name="Guy L."/>
            <person name="Ettema T.J."/>
        </authorList>
    </citation>
    <scope>NUCLEOTIDE SEQUENCE</scope>
</reference>
<name>A0A0F8XKM3_9ZZZZ</name>
<dbReference type="AlphaFoldDB" id="A0A0F8XKM3"/>
<sequence>MTQLKAIIGSCLKWWRIRYQGKENGGGDDCPLCKYCGFNEIYSRIADCNKCPVFKNTGKYCCDDTPYQEHTESSTNRNATAELQFLFDLIKPRYYDNVEKELNKGGYPKKFRVWMLRAITKKESVSA</sequence>
<protein>
    <submittedName>
        <fullName evidence="1">Uncharacterized protein</fullName>
    </submittedName>
</protein>